<dbReference type="InterPro" id="IPR003591">
    <property type="entry name" value="Leu-rich_rpt_typical-subtyp"/>
</dbReference>
<feature type="compositionally biased region" description="Low complexity" evidence="4">
    <location>
        <begin position="642"/>
        <end position="662"/>
    </location>
</feature>
<organism evidence="5 6">
    <name type="scientific">Drosophila suzukii</name>
    <name type="common">Spotted-wing drosophila fruit fly</name>
    <dbReference type="NCBI Taxonomy" id="28584"/>
    <lineage>
        <taxon>Eukaryota</taxon>
        <taxon>Metazoa</taxon>
        <taxon>Ecdysozoa</taxon>
        <taxon>Arthropoda</taxon>
        <taxon>Hexapoda</taxon>
        <taxon>Insecta</taxon>
        <taxon>Pterygota</taxon>
        <taxon>Neoptera</taxon>
        <taxon>Endopterygota</taxon>
        <taxon>Diptera</taxon>
        <taxon>Brachycera</taxon>
        <taxon>Muscomorpha</taxon>
        <taxon>Ephydroidea</taxon>
        <taxon>Drosophilidae</taxon>
        <taxon>Drosophila</taxon>
        <taxon>Sophophora</taxon>
    </lineage>
</organism>
<dbReference type="InterPro" id="IPR001611">
    <property type="entry name" value="Leu-rich_rpt"/>
</dbReference>
<name>A0AB40A482_DROSZ</name>
<dbReference type="PROSITE" id="PS51450">
    <property type="entry name" value="LRR"/>
    <property type="match status" value="1"/>
</dbReference>
<keyword evidence="5" id="KW-1185">Reference proteome</keyword>
<dbReference type="RefSeq" id="XP_036671246.3">
    <property type="nucleotide sequence ID" value="XM_036815351.3"/>
</dbReference>
<feature type="compositionally biased region" description="Low complexity" evidence="4">
    <location>
        <begin position="672"/>
        <end position="685"/>
    </location>
</feature>
<dbReference type="InterPro" id="IPR032675">
    <property type="entry name" value="LRR_dom_sf"/>
</dbReference>
<keyword evidence="2" id="KW-0732">Signal</keyword>
<dbReference type="PANTHER" id="PTHR24366">
    <property type="entry name" value="IG(IMMUNOGLOBULIN) AND LRR(LEUCINE RICH REPEAT) DOMAINS"/>
    <property type="match status" value="1"/>
</dbReference>
<accession>A0AB40A482</accession>
<keyword evidence="3" id="KW-0677">Repeat</keyword>
<evidence type="ECO:0000313" key="6">
    <source>
        <dbReference type="RefSeq" id="XP_036671246.3"/>
    </source>
</evidence>
<evidence type="ECO:0000256" key="1">
    <source>
        <dbReference type="ARBA" id="ARBA00022614"/>
    </source>
</evidence>
<sequence>MTSLVYTVLNLATLQCSVRPEISPCTCEAGKAWNHVELYCEKLESFDAVVTSLANKLNPDTHIDLKITYSHLEDLEMKSFTDMNFNLYKLRMQWNGLKSLPEVPFRGLSNVTYLSIGDNELDEIPKHALSHMPSILTLDIGRCNIRAVQQEDFRGIQKVTNLILVSNIIQRLDRGSFPKSLLILHLGRNQLESLNGSLHDLENLQSLFINANNITTLDGELPDSSQLRLLMAHNNRLERLPANMEGMHSLETVHIHYNQLRSFDRVFRNAVNLSEVLADNNELEYLSRDEFASCSKVESLLMGSNHIKSLNSSLLPILKLKVANFSFNDIEEFSMAELHGLRSLKTLLLSSNRIQRLLPDPQGVQNLILVNLDLDNNRIDSLNGALAGLGYLRILNLAGNRLEHLQVGDFDGMIRLEILDLTGNQLAELKPLEMTVLPNLKILKVAYNNITKLEQDFKGLPVLCQANLTNNQISTISSELVTNTRCKNHNVPGKLEIHLDDNPIMCDVRLNELCRLMAVQEARIRGRSQCFENDQEVCTVLPMLYRVDLPSLVHNLKFGGREDAKPVMQMLVPIKANNKLLPPILTLGNEVIIGAALVSPVIAPLPTPLLLTTSTTQTPPLPLPVETEVEKNESTTANPIITSSTEETTTTTSTTTTTETSSQVAPAEEVITTTAPTTTTTSTTTPKPNETLPVIVELQEPNPPATPLNQTDVSVAQEEAAPPAVQDPLQQELERERVLERDLDHEAVAKTEYETVEYIPNLVQPPVDALTPPPSKANALEEDSESVHSNSVHAEYPHAAQSLQIPEEPPEE</sequence>
<dbReference type="Proteomes" id="UP001652628">
    <property type="component" value="Chromosome 3"/>
</dbReference>
<evidence type="ECO:0000313" key="5">
    <source>
        <dbReference type="Proteomes" id="UP001652628"/>
    </source>
</evidence>
<reference evidence="6" key="1">
    <citation type="submission" date="2025-08" db="UniProtKB">
        <authorList>
            <consortium name="RefSeq"/>
        </authorList>
    </citation>
    <scope>IDENTIFICATION</scope>
</reference>
<dbReference type="GeneID" id="108005828"/>
<evidence type="ECO:0000256" key="4">
    <source>
        <dbReference type="SAM" id="MobiDB-lite"/>
    </source>
</evidence>
<dbReference type="Pfam" id="PF13855">
    <property type="entry name" value="LRR_8"/>
    <property type="match status" value="3"/>
</dbReference>
<dbReference type="InterPro" id="IPR026906">
    <property type="entry name" value="LRR_5"/>
</dbReference>
<dbReference type="Gene3D" id="3.80.10.10">
    <property type="entry name" value="Ribonuclease Inhibitor"/>
    <property type="match status" value="2"/>
</dbReference>
<dbReference type="SMART" id="SM00364">
    <property type="entry name" value="LRR_BAC"/>
    <property type="match status" value="4"/>
</dbReference>
<dbReference type="SUPFAM" id="SSF52058">
    <property type="entry name" value="L domain-like"/>
    <property type="match status" value="2"/>
</dbReference>
<feature type="region of interest" description="Disordered" evidence="4">
    <location>
        <begin position="628"/>
        <end position="689"/>
    </location>
</feature>
<dbReference type="Pfam" id="PF13306">
    <property type="entry name" value="LRR_5"/>
    <property type="match status" value="1"/>
</dbReference>
<evidence type="ECO:0000256" key="3">
    <source>
        <dbReference type="ARBA" id="ARBA00022737"/>
    </source>
</evidence>
<dbReference type="PANTHER" id="PTHR24366:SF161">
    <property type="entry name" value="TIR DOMAIN-CONTAINING PROTEIN"/>
    <property type="match status" value="1"/>
</dbReference>
<protein>
    <submittedName>
        <fullName evidence="6">Leucine-rich repeat protein SHOC-2</fullName>
    </submittedName>
</protein>
<evidence type="ECO:0000256" key="2">
    <source>
        <dbReference type="ARBA" id="ARBA00022729"/>
    </source>
</evidence>
<dbReference type="AlphaFoldDB" id="A0AB40A482"/>
<keyword evidence="1" id="KW-0433">Leucine-rich repeat</keyword>
<proteinExistence type="predicted"/>
<dbReference type="SMART" id="SM00369">
    <property type="entry name" value="LRR_TYP"/>
    <property type="match status" value="11"/>
</dbReference>
<feature type="region of interest" description="Disordered" evidence="4">
    <location>
        <begin position="764"/>
        <end position="812"/>
    </location>
</feature>
<gene>
    <name evidence="6" type="primary">ltl</name>
</gene>